<dbReference type="Proteomes" id="UP000619260">
    <property type="component" value="Unassembled WGS sequence"/>
</dbReference>
<dbReference type="RefSeq" id="WP_203905033.1">
    <property type="nucleotide sequence ID" value="NZ_BOPF01000051.1"/>
</dbReference>
<keyword evidence="2" id="KW-0812">Transmembrane</keyword>
<proteinExistence type="predicted"/>
<organism evidence="3 4">
    <name type="scientific">Virgisporangium aliadipatigenens</name>
    <dbReference type="NCBI Taxonomy" id="741659"/>
    <lineage>
        <taxon>Bacteria</taxon>
        <taxon>Bacillati</taxon>
        <taxon>Actinomycetota</taxon>
        <taxon>Actinomycetes</taxon>
        <taxon>Micromonosporales</taxon>
        <taxon>Micromonosporaceae</taxon>
        <taxon>Virgisporangium</taxon>
    </lineage>
</organism>
<gene>
    <name evidence="3" type="ORF">Val02_85280</name>
</gene>
<accession>A0A8J4DX18</accession>
<keyword evidence="2" id="KW-1133">Transmembrane helix</keyword>
<evidence type="ECO:0000256" key="2">
    <source>
        <dbReference type="SAM" id="Phobius"/>
    </source>
</evidence>
<evidence type="ECO:0000313" key="3">
    <source>
        <dbReference type="EMBL" id="GIJ51642.1"/>
    </source>
</evidence>
<keyword evidence="4" id="KW-1185">Reference proteome</keyword>
<feature type="transmembrane region" description="Helical" evidence="2">
    <location>
        <begin position="38"/>
        <end position="60"/>
    </location>
</feature>
<dbReference type="EMBL" id="BOPF01000051">
    <property type="protein sequence ID" value="GIJ51642.1"/>
    <property type="molecule type" value="Genomic_DNA"/>
</dbReference>
<keyword evidence="2" id="KW-0472">Membrane</keyword>
<name>A0A8J4DX18_9ACTN</name>
<dbReference type="AlphaFoldDB" id="A0A8J4DX18"/>
<feature type="region of interest" description="Disordered" evidence="1">
    <location>
        <begin position="127"/>
        <end position="147"/>
    </location>
</feature>
<sequence length="147" mass="15768">MRYAKRPSFRAVTTIAAVVAAVVAIEVGALLALDLAHFIVDVLDLTITVGLVGVVAWLTAGNATANAQRQAESGERRQIVRQLARLRVDDRDTDVYDSALLREVRAIGPRVEAGIAEAAKASYNRGYLDGLGKEPPTPPGRRLHAVD</sequence>
<feature type="transmembrane region" description="Helical" evidence="2">
    <location>
        <begin position="12"/>
        <end position="32"/>
    </location>
</feature>
<reference evidence="3" key="1">
    <citation type="submission" date="2021-01" db="EMBL/GenBank/DDBJ databases">
        <title>Whole genome shotgun sequence of Virgisporangium aliadipatigenens NBRC 105644.</title>
        <authorList>
            <person name="Komaki H."/>
            <person name="Tamura T."/>
        </authorList>
    </citation>
    <scope>NUCLEOTIDE SEQUENCE</scope>
    <source>
        <strain evidence="3">NBRC 105644</strain>
    </source>
</reference>
<comment type="caution">
    <text evidence="3">The sequence shown here is derived from an EMBL/GenBank/DDBJ whole genome shotgun (WGS) entry which is preliminary data.</text>
</comment>
<evidence type="ECO:0000256" key="1">
    <source>
        <dbReference type="SAM" id="MobiDB-lite"/>
    </source>
</evidence>
<evidence type="ECO:0000313" key="4">
    <source>
        <dbReference type="Proteomes" id="UP000619260"/>
    </source>
</evidence>
<protein>
    <submittedName>
        <fullName evidence="3">Uncharacterized protein</fullName>
    </submittedName>
</protein>